<dbReference type="SUPFAM" id="SSF55961">
    <property type="entry name" value="Bet v1-like"/>
    <property type="match status" value="1"/>
</dbReference>
<dbReference type="InterPro" id="IPR013538">
    <property type="entry name" value="ASHA1/2-like_C"/>
</dbReference>
<dbReference type="EMBL" id="FNTL01000005">
    <property type="protein sequence ID" value="SEE81625.1"/>
    <property type="molecule type" value="Genomic_DNA"/>
</dbReference>
<protein>
    <submittedName>
        <fullName evidence="3">Activator of Hsp90 ATPase homolog 1-like protein</fullName>
    </submittedName>
</protein>
<accession>A0A1H5LWZ7</accession>
<name>A0A1H5LWZ7_RHOJO</name>
<gene>
    <name evidence="3" type="ORF">SAMN04490220_8486</name>
</gene>
<dbReference type="AlphaFoldDB" id="A0A1H5LWZ7"/>
<reference evidence="4" key="1">
    <citation type="submission" date="2016-10" db="EMBL/GenBank/DDBJ databases">
        <authorList>
            <person name="Varghese N."/>
        </authorList>
    </citation>
    <scope>NUCLEOTIDE SEQUENCE [LARGE SCALE GENOMIC DNA]</scope>
    <source>
        <strain evidence="4">DSM 44719</strain>
    </source>
</reference>
<dbReference type="Pfam" id="PF08327">
    <property type="entry name" value="AHSA1"/>
    <property type="match status" value="1"/>
</dbReference>
<sequence>MGRTDRTDRASRVIAAPPATVYRALLGREALEAWLSPDGMRGRVERWDPRPGDGFRMVLIYLDDTERLHPQAWAAPVTSDRHETEGQFSFDVPVCDPAGDLFVRLALVVRHFVATGYFTRGSNAFDPPDRPDTSPEPR</sequence>
<feature type="domain" description="Activator of Hsp90 ATPase homologue 1/2-like C-terminal" evidence="2">
    <location>
        <begin position="15"/>
        <end position="57"/>
    </location>
</feature>
<comment type="similarity">
    <text evidence="1">Belongs to the AHA1 family.</text>
</comment>
<evidence type="ECO:0000259" key="2">
    <source>
        <dbReference type="Pfam" id="PF08327"/>
    </source>
</evidence>
<evidence type="ECO:0000256" key="1">
    <source>
        <dbReference type="ARBA" id="ARBA00006817"/>
    </source>
</evidence>
<dbReference type="Proteomes" id="UP000183407">
    <property type="component" value="Unassembled WGS sequence"/>
</dbReference>
<proteinExistence type="inferred from homology"/>
<dbReference type="RefSeq" id="WP_240320055.1">
    <property type="nucleotide sequence ID" value="NZ_FNTL01000005.1"/>
</dbReference>
<dbReference type="InterPro" id="IPR023393">
    <property type="entry name" value="START-like_dom_sf"/>
</dbReference>
<organism evidence="3 4">
    <name type="scientific">Rhodococcus jostii</name>
    <dbReference type="NCBI Taxonomy" id="132919"/>
    <lineage>
        <taxon>Bacteria</taxon>
        <taxon>Bacillati</taxon>
        <taxon>Actinomycetota</taxon>
        <taxon>Actinomycetes</taxon>
        <taxon>Mycobacteriales</taxon>
        <taxon>Nocardiaceae</taxon>
        <taxon>Rhodococcus</taxon>
    </lineage>
</organism>
<evidence type="ECO:0000313" key="3">
    <source>
        <dbReference type="EMBL" id="SEE81625.1"/>
    </source>
</evidence>
<dbReference type="Gene3D" id="3.30.530.20">
    <property type="match status" value="1"/>
</dbReference>
<evidence type="ECO:0000313" key="4">
    <source>
        <dbReference type="Proteomes" id="UP000183407"/>
    </source>
</evidence>